<dbReference type="Pfam" id="PF11901">
    <property type="entry name" value="DM9"/>
    <property type="match status" value="1"/>
</dbReference>
<dbReference type="InterPro" id="IPR006616">
    <property type="entry name" value="DM9_repeat"/>
</dbReference>
<keyword evidence="2" id="KW-1185">Reference proteome</keyword>
<protein>
    <submittedName>
        <fullName evidence="1">Uncharacterized protein</fullName>
    </submittedName>
</protein>
<accession>A0AAD7ZXS8</accession>
<dbReference type="SMART" id="SM00696">
    <property type="entry name" value="DM9"/>
    <property type="match status" value="2"/>
</dbReference>
<sequence length="144" mass="15419">MPTHTWKLCCNGSIPEGAAVCGKDKDGSDIYVGRAFHEGDMLPAKIVPSKGGAFVCYAGTEHGKTEYEALCDGTLTWQNTTGWNIPPDALAAGQTSDGETLYVGRVLHDGTLQLGKVHPSHGVCYIPYDGKELTFPSYDILVSK</sequence>
<reference evidence="1" key="1">
    <citation type="journal article" date="2023" name="IScience">
        <title>Live-bearing cockroach genome reveals convergent evolutionary mechanisms linked to viviparity in insects and beyond.</title>
        <authorList>
            <person name="Fouks B."/>
            <person name="Harrison M.C."/>
            <person name="Mikhailova A.A."/>
            <person name="Marchal E."/>
            <person name="English S."/>
            <person name="Carruthers M."/>
            <person name="Jennings E.C."/>
            <person name="Chiamaka E.L."/>
            <person name="Frigard R.A."/>
            <person name="Pippel M."/>
            <person name="Attardo G.M."/>
            <person name="Benoit J.B."/>
            <person name="Bornberg-Bauer E."/>
            <person name="Tobe S.S."/>
        </authorList>
    </citation>
    <scope>NUCLEOTIDE SEQUENCE</scope>
    <source>
        <strain evidence="1">Stay&amp;Tobe</strain>
    </source>
</reference>
<evidence type="ECO:0000313" key="2">
    <source>
        <dbReference type="Proteomes" id="UP001233999"/>
    </source>
</evidence>
<proteinExistence type="predicted"/>
<dbReference type="EMBL" id="JASPKZ010005311">
    <property type="protein sequence ID" value="KAJ9588729.1"/>
    <property type="molecule type" value="Genomic_DNA"/>
</dbReference>
<comment type="caution">
    <text evidence="1">The sequence shown here is derived from an EMBL/GenBank/DDBJ whole genome shotgun (WGS) entry which is preliminary data.</text>
</comment>
<dbReference type="PANTHER" id="PTHR31649">
    <property type="entry name" value="AGAP009604-PA"/>
    <property type="match status" value="1"/>
</dbReference>
<dbReference type="AlphaFoldDB" id="A0AAD7ZXS8"/>
<dbReference type="Proteomes" id="UP001233999">
    <property type="component" value="Unassembled WGS sequence"/>
</dbReference>
<organism evidence="1 2">
    <name type="scientific">Diploptera punctata</name>
    <name type="common">Pacific beetle cockroach</name>
    <dbReference type="NCBI Taxonomy" id="6984"/>
    <lineage>
        <taxon>Eukaryota</taxon>
        <taxon>Metazoa</taxon>
        <taxon>Ecdysozoa</taxon>
        <taxon>Arthropoda</taxon>
        <taxon>Hexapoda</taxon>
        <taxon>Insecta</taxon>
        <taxon>Pterygota</taxon>
        <taxon>Neoptera</taxon>
        <taxon>Polyneoptera</taxon>
        <taxon>Dictyoptera</taxon>
        <taxon>Blattodea</taxon>
        <taxon>Blaberoidea</taxon>
        <taxon>Blaberidae</taxon>
        <taxon>Diplopterinae</taxon>
        <taxon>Diploptera</taxon>
    </lineage>
</organism>
<evidence type="ECO:0000313" key="1">
    <source>
        <dbReference type="EMBL" id="KAJ9588729.1"/>
    </source>
</evidence>
<name>A0AAD7ZXS8_DIPPU</name>
<dbReference type="PANTHER" id="PTHR31649:SF10">
    <property type="entry name" value="IP19903P-RELATED"/>
    <property type="match status" value="1"/>
</dbReference>
<reference evidence="1" key="2">
    <citation type="submission" date="2023-05" db="EMBL/GenBank/DDBJ databases">
        <authorList>
            <person name="Fouks B."/>
        </authorList>
    </citation>
    <scope>NUCLEOTIDE SEQUENCE</scope>
    <source>
        <strain evidence="1">Stay&amp;Tobe</strain>
        <tissue evidence="1">Testes</tissue>
    </source>
</reference>
<gene>
    <name evidence="1" type="ORF">L9F63_017964</name>
</gene>